<dbReference type="InterPro" id="IPR003715">
    <property type="entry name" value="Poly_export_N"/>
</dbReference>
<keyword evidence="1" id="KW-0732">Signal</keyword>
<dbReference type="Pfam" id="PF02563">
    <property type="entry name" value="Poly_export"/>
    <property type="match status" value="1"/>
</dbReference>
<evidence type="ECO:0000313" key="5">
    <source>
        <dbReference type="EMBL" id="BAM04392.1"/>
    </source>
</evidence>
<protein>
    <submittedName>
        <fullName evidence="5">Putative polysaccharide export protein</fullName>
    </submittedName>
</protein>
<feature type="domain" description="Polysaccharide export protein N-terminal" evidence="3">
    <location>
        <begin position="87"/>
        <end position="166"/>
    </location>
</feature>
<feature type="compositionally biased region" description="Low complexity" evidence="2">
    <location>
        <begin position="258"/>
        <end position="281"/>
    </location>
</feature>
<dbReference type="AlphaFoldDB" id="I0IGK4"/>
<accession>I0IGK4</accession>
<organism evidence="5 6">
    <name type="scientific">Phycisphaera mikurensis (strain NBRC 102666 / KCTC 22515 / FYK2301M01)</name>
    <dbReference type="NCBI Taxonomy" id="1142394"/>
    <lineage>
        <taxon>Bacteria</taxon>
        <taxon>Pseudomonadati</taxon>
        <taxon>Planctomycetota</taxon>
        <taxon>Phycisphaerae</taxon>
        <taxon>Phycisphaerales</taxon>
        <taxon>Phycisphaeraceae</taxon>
        <taxon>Phycisphaera</taxon>
    </lineage>
</organism>
<dbReference type="GO" id="GO:0015159">
    <property type="term" value="F:polysaccharide transmembrane transporter activity"/>
    <property type="evidence" value="ECO:0007669"/>
    <property type="project" value="InterPro"/>
</dbReference>
<dbReference type="Pfam" id="PF10531">
    <property type="entry name" value="SLBB"/>
    <property type="match status" value="1"/>
</dbReference>
<evidence type="ECO:0000256" key="2">
    <source>
        <dbReference type="SAM" id="MobiDB-lite"/>
    </source>
</evidence>
<dbReference type="Proteomes" id="UP000007881">
    <property type="component" value="Chromosome"/>
</dbReference>
<reference evidence="5 6" key="1">
    <citation type="submission" date="2012-02" db="EMBL/GenBank/DDBJ databases">
        <title>Complete genome sequence of Phycisphaera mikurensis NBRC 102666.</title>
        <authorList>
            <person name="Ankai A."/>
            <person name="Hosoyama A."/>
            <person name="Terui Y."/>
            <person name="Sekine M."/>
            <person name="Fukai R."/>
            <person name="Kato Y."/>
            <person name="Nakamura S."/>
            <person name="Yamada-Narita S."/>
            <person name="Kawakoshi A."/>
            <person name="Fukunaga Y."/>
            <person name="Yamazaki S."/>
            <person name="Fujita N."/>
        </authorList>
    </citation>
    <scope>NUCLEOTIDE SEQUENCE [LARGE SCALE GENOMIC DNA]</scope>
    <source>
        <strain evidence="6">NBRC 102666 / KCTC 22515 / FYK2301M01</strain>
    </source>
</reference>
<feature type="domain" description="Soluble ligand binding" evidence="4">
    <location>
        <begin position="377"/>
        <end position="426"/>
    </location>
</feature>
<dbReference type="KEGG" id="phm:PSMK_22330"/>
<dbReference type="Gene3D" id="3.10.560.10">
    <property type="entry name" value="Outer membrane lipoprotein wza domain like"/>
    <property type="match status" value="1"/>
</dbReference>
<dbReference type="RefSeq" id="WP_014437610.1">
    <property type="nucleotide sequence ID" value="NC_017080.1"/>
</dbReference>
<name>I0IGK4_PHYMF</name>
<proteinExistence type="predicted"/>
<dbReference type="eggNOG" id="COG1596">
    <property type="taxonomic scope" value="Bacteria"/>
</dbReference>
<dbReference type="PANTHER" id="PTHR33619">
    <property type="entry name" value="POLYSACCHARIDE EXPORT PROTEIN GFCE-RELATED"/>
    <property type="match status" value="1"/>
</dbReference>
<evidence type="ECO:0000259" key="3">
    <source>
        <dbReference type="Pfam" id="PF02563"/>
    </source>
</evidence>
<gene>
    <name evidence="5" type="ordered locus">PSMK_22330</name>
</gene>
<feature type="region of interest" description="Disordered" evidence="2">
    <location>
        <begin position="228"/>
        <end position="286"/>
    </location>
</feature>
<dbReference type="Gene3D" id="3.30.1950.10">
    <property type="entry name" value="wza like domain"/>
    <property type="match status" value="1"/>
</dbReference>
<dbReference type="EMBL" id="AP012338">
    <property type="protein sequence ID" value="BAM04392.1"/>
    <property type="molecule type" value="Genomic_DNA"/>
</dbReference>
<sequence length="500" mass="52721">MTSPDRPRVTAAAPSRTATRLALTLAAGSAALLAGCEADSYLDPSVVGRWEPTPVTMPILSELDVIDTGDDTLLPVTPVRPADLEPDVQEYTLGSSDVITVTIYELIEPGRDSVYTRSIDETGSIRLPIVGTVRASGSSPSQLESAVTTTLERKGILRDAQVSVVVNQSGQNLFHMVGTPGIGNTRFGTYAIPQPDYRLLEAVAAAGGVTDRTKHVYIIRQTALTPGVAGTGAVEDPASVTAPATSDPESLLDDLLQGGEAPAPAEAPPADGRPAPPAGIDAGLGGDGGSPQYVYVDGQWVAAGAVGPDGRVANALAGETPEVSEELEAELGRMITQRIIEVPYERLLDGDTRFNVVVRPGDIIRVPNENAGFCYFTGQIARGGAYNVPGENRLTLKQGIAAAGGLGPLANPKRVDLVRRIGDDTEATIRLDVKAIYDATQPDIYLKVEDQINIGTSFWAVPLAIVRNGLRLTYGFGFIADRNFGNDIFGAPPRDDGFRR</sequence>
<evidence type="ECO:0000256" key="1">
    <source>
        <dbReference type="ARBA" id="ARBA00022729"/>
    </source>
</evidence>
<keyword evidence="6" id="KW-1185">Reference proteome</keyword>
<dbReference type="InterPro" id="IPR019554">
    <property type="entry name" value="Soluble_ligand-bd"/>
</dbReference>
<dbReference type="STRING" id="1142394.PSMK_22330"/>
<evidence type="ECO:0000313" key="6">
    <source>
        <dbReference type="Proteomes" id="UP000007881"/>
    </source>
</evidence>
<dbReference type="PANTHER" id="PTHR33619:SF3">
    <property type="entry name" value="POLYSACCHARIDE EXPORT PROTEIN GFCE-RELATED"/>
    <property type="match status" value="1"/>
</dbReference>
<dbReference type="HOGENOM" id="CLU_544958_0_0_0"/>
<evidence type="ECO:0000259" key="4">
    <source>
        <dbReference type="Pfam" id="PF10531"/>
    </source>
</evidence>
<dbReference type="InterPro" id="IPR049712">
    <property type="entry name" value="Poly_export"/>
</dbReference>